<dbReference type="Proteomes" id="UP000028933">
    <property type="component" value="Chromosome"/>
</dbReference>
<dbReference type="InterPro" id="IPR008928">
    <property type="entry name" value="6-hairpin_glycosidase_sf"/>
</dbReference>
<protein>
    <submittedName>
        <fullName evidence="4">Putative isomerase</fullName>
    </submittedName>
</protein>
<dbReference type="HOGENOM" id="CLU_015270_0_0_10"/>
<name>A0A077EHS9_9FLAO</name>
<dbReference type="InterPro" id="IPR001661">
    <property type="entry name" value="Glyco_hydro_37"/>
</dbReference>
<dbReference type="InterPro" id="IPR012341">
    <property type="entry name" value="6hp_glycosidase-like_sf"/>
</dbReference>
<dbReference type="GO" id="GO:0005993">
    <property type="term" value="P:trehalose catabolic process"/>
    <property type="evidence" value="ECO:0007669"/>
    <property type="project" value="TreeGrafter"/>
</dbReference>
<evidence type="ECO:0000259" key="2">
    <source>
        <dbReference type="Pfam" id="PF21152"/>
    </source>
</evidence>
<gene>
    <name evidence="4" type="ORF">BD94_1984</name>
</gene>
<feature type="domain" description="Mannosylglycerate hydrolase MGH1-like glycoside hydrolase" evidence="3">
    <location>
        <begin position="307"/>
        <end position="638"/>
    </location>
</feature>
<dbReference type="STRING" id="1338011.BD94_1984"/>
<dbReference type="PANTHER" id="PTHR23403">
    <property type="entry name" value="TREHALASE"/>
    <property type="match status" value="1"/>
</dbReference>
<organism evidence="4 5">
    <name type="scientific">Elizabethkingia anophelis NUHP1</name>
    <dbReference type="NCBI Taxonomy" id="1338011"/>
    <lineage>
        <taxon>Bacteria</taxon>
        <taxon>Pseudomonadati</taxon>
        <taxon>Bacteroidota</taxon>
        <taxon>Flavobacteriia</taxon>
        <taxon>Flavobacteriales</taxon>
        <taxon>Weeksellaceae</taxon>
        <taxon>Elizabethkingia</taxon>
    </lineage>
</organism>
<dbReference type="eggNOG" id="COG3408">
    <property type="taxonomic scope" value="Bacteria"/>
</dbReference>
<dbReference type="GO" id="GO:0004555">
    <property type="term" value="F:alpha,alpha-trehalase activity"/>
    <property type="evidence" value="ECO:0007669"/>
    <property type="project" value="InterPro"/>
</dbReference>
<dbReference type="Gene3D" id="2.70.98.50">
    <property type="entry name" value="putative glycoside hydrolase family protein from bacillus halodurans"/>
    <property type="match status" value="1"/>
</dbReference>
<evidence type="ECO:0000256" key="1">
    <source>
        <dbReference type="SAM" id="SignalP"/>
    </source>
</evidence>
<evidence type="ECO:0000313" key="5">
    <source>
        <dbReference type="Proteomes" id="UP000028933"/>
    </source>
</evidence>
<sequence>MKKTISVLFLILFSASNAQQMHRENYADVLDVKTVVSNPKNITTNLFSDMGAWHAYALPQNKEDYGSFIGPVIMDLDGQWLANTISKIRIKENGIAIDLQKSKVVQHYYPGLLKQIFTVDGLDIEQQLIFVSGREARIKISIYNRSKAQKDLTVSFDGKFLPDVVLDKGNNEITVKLKDKENTFRLVFDQPVNLELNTDSYTALAGNIKIPAGGKTDFTQSQYYFLQSKEDKIKKPISDFSAQLKLNEKRWNNYLQQYFSHTSRLDEKKQRLAVKAIVTLMTNWRTAAKDLLHDGVFPSVSYQGFYGFWSWDSWKQAVGLSYFNTSLAKDNIRSMFDYMDDYGMVADCVYTDKKENNWRDTKPPLAAWAVWKVYEQTKDAAFVKEMYPKLVKYHQWWYENRDHDKNRLCEYGSTDGTRIAAAWESGMDNAVRFDEAVLMKNNDKAWSLNQESVDLNAYLYAEKKYLSQLASVIGNKKEAQDWNNSVIGLADKINQRFYDDTKGYYYDKLLGKQEPIAVEGPEGWIPLWAGIATKEQAGTVTKVMMNVHKFNTKVPLPTLTADHPKFDPLKGYWRGPVWIDQFYFGVTGLKKYGYQQEADELINKFMNNAEGLLEDKPIHETYHPVTGKGLNAINFSWSSAHILMLLAK</sequence>
<reference evidence="4" key="1">
    <citation type="journal article" date="2013" name="Lancet">
        <title>First case of E anophelis outbreak in an intensive-care unit.</title>
        <authorList>
            <person name="Teo J."/>
            <person name="Tan S.Y."/>
            <person name="Tay M."/>
            <person name="Ding Y."/>
            <person name="Kjelleberg S."/>
            <person name="Givskov M."/>
            <person name="Lin R.T."/>
            <person name="Yang L."/>
        </authorList>
    </citation>
    <scope>NUCLEOTIDE SEQUENCE [LARGE SCALE GENOMIC DNA]</scope>
    <source>
        <strain evidence="4">NUHP1</strain>
    </source>
</reference>
<feature type="domain" description="Glucosidase YgjK N-terminal" evidence="2">
    <location>
        <begin position="38"/>
        <end position="172"/>
    </location>
</feature>
<accession>A0A077EHS9</accession>
<keyword evidence="1" id="KW-0732">Signal</keyword>
<dbReference type="EMBL" id="CP007547">
    <property type="protein sequence ID" value="AIL45759.1"/>
    <property type="molecule type" value="Genomic_DNA"/>
</dbReference>
<dbReference type="GO" id="GO:0016853">
    <property type="term" value="F:isomerase activity"/>
    <property type="evidence" value="ECO:0007669"/>
    <property type="project" value="UniProtKB-KW"/>
</dbReference>
<feature type="chain" id="PRO_5001717782" evidence="1">
    <location>
        <begin position="19"/>
        <end position="648"/>
    </location>
</feature>
<dbReference type="PANTHER" id="PTHR23403:SF1">
    <property type="entry name" value="TREHALASE"/>
    <property type="match status" value="1"/>
</dbReference>
<dbReference type="Pfam" id="PF22422">
    <property type="entry name" value="MGH1-like_GH"/>
    <property type="match status" value="1"/>
</dbReference>
<dbReference type="SUPFAM" id="SSF48208">
    <property type="entry name" value="Six-hairpin glycosidases"/>
    <property type="match status" value="1"/>
</dbReference>
<dbReference type="Pfam" id="PF21152">
    <property type="entry name" value="YgjK_N"/>
    <property type="match status" value="1"/>
</dbReference>
<dbReference type="InterPro" id="IPR054491">
    <property type="entry name" value="MGH1-like_GH"/>
</dbReference>
<reference evidence="4" key="2">
    <citation type="journal article" date="2015" name="Genome Biol. Evol.">
        <title>Complete Genome Sequence and Transcriptomic Analysis of the Novel Pathogen Elizabethkingia anophelis in Response to Oxidative Stress.</title>
        <authorList>
            <person name="Li Y."/>
            <person name="Liu Y."/>
            <person name="Chew S.C."/>
            <person name="Tay M."/>
            <person name="Salido M.M."/>
            <person name="Teo J."/>
            <person name="Lauro F.M."/>
            <person name="Givskov M."/>
            <person name="Yang L."/>
        </authorList>
    </citation>
    <scope>NUCLEOTIDE SEQUENCE</scope>
    <source>
        <strain evidence="4">NUHP1</strain>
    </source>
</reference>
<dbReference type="RefSeq" id="WP_024564378.1">
    <property type="nucleotide sequence ID" value="NZ_CP007547.1"/>
</dbReference>
<dbReference type="Gene3D" id="1.50.10.10">
    <property type="match status" value="1"/>
</dbReference>
<dbReference type="AlphaFoldDB" id="A0A077EHS9"/>
<keyword evidence="4" id="KW-0413">Isomerase</keyword>
<evidence type="ECO:0000259" key="3">
    <source>
        <dbReference type="Pfam" id="PF22422"/>
    </source>
</evidence>
<dbReference type="InterPro" id="IPR048450">
    <property type="entry name" value="YgjK_N"/>
</dbReference>
<dbReference type="KEGG" id="eao:BD94_1984"/>
<evidence type="ECO:0000313" key="4">
    <source>
        <dbReference type="EMBL" id="AIL45759.1"/>
    </source>
</evidence>
<proteinExistence type="predicted"/>
<feature type="signal peptide" evidence="1">
    <location>
        <begin position="1"/>
        <end position="18"/>
    </location>
</feature>